<keyword evidence="3" id="KW-1185">Reference proteome</keyword>
<sequence length="133" mass="15278">MCIYSTRMKDIRIDICKLGVFPHSCILGYMVRRSDLATAYNNIKMKSSNSNIRVLTAGITIVIIRLLKRIVPIYRLTYKAHVPDNYVLRKLHQLPPKRSCPNIYAKNIRGRGCIACTNNGKPKLLRVVTKLYE</sequence>
<protein>
    <submittedName>
        <fullName evidence="2">Uncharacterized protein</fullName>
    </submittedName>
</protein>
<dbReference type="GeneID" id="6754751"/>
<dbReference type="EMBL" id="DS985246">
    <property type="protein sequence ID" value="EDV24012.1"/>
    <property type="molecule type" value="Genomic_DNA"/>
</dbReference>
<dbReference type="HOGENOM" id="CLU_1909341_0_0_1"/>
<name>B3S0I1_TRIAD</name>
<keyword evidence="1" id="KW-0472">Membrane</keyword>
<dbReference type="AlphaFoldDB" id="B3S0I1"/>
<organism evidence="2 3">
    <name type="scientific">Trichoplax adhaerens</name>
    <name type="common">Trichoplax reptans</name>
    <dbReference type="NCBI Taxonomy" id="10228"/>
    <lineage>
        <taxon>Eukaryota</taxon>
        <taxon>Metazoa</taxon>
        <taxon>Placozoa</taxon>
        <taxon>Uniplacotomia</taxon>
        <taxon>Trichoplacea</taxon>
        <taxon>Trichoplacidae</taxon>
        <taxon>Trichoplax</taxon>
    </lineage>
</organism>
<evidence type="ECO:0000313" key="3">
    <source>
        <dbReference type="Proteomes" id="UP000009022"/>
    </source>
</evidence>
<dbReference type="RefSeq" id="XP_002113538.1">
    <property type="nucleotide sequence ID" value="XM_002113502.1"/>
</dbReference>
<feature type="transmembrane region" description="Helical" evidence="1">
    <location>
        <begin position="51"/>
        <end position="67"/>
    </location>
</feature>
<keyword evidence="1" id="KW-0812">Transmembrane</keyword>
<reference evidence="2 3" key="1">
    <citation type="journal article" date="2008" name="Nature">
        <title>The Trichoplax genome and the nature of placozoans.</title>
        <authorList>
            <person name="Srivastava M."/>
            <person name="Begovic E."/>
            <person name="Chapman J."/>
            <person name="Putnam N.H."/>
            <person name="Hellsten U."/>
            <person name="Kawashima T."/>
            <person name="Kuo A."/>
            <person name="Mitros T."/>
            <person name="Salamov A."/>
            <person name="Carpenter M.L."/>
            <person name="Signorovitch A.Y."/>
            <person name="Moreno M.A."/>
            <person name="Kamm K."/>
            <person name="Grimwood J."/>
            <person name="Schmutz J."/>
            <person name="Shapiro H."/>
            <person name="Grigoriev I.V."/>
            <person name="Buss L.W."/>
            <person name="Schierwater B."/>
            <person name="Dellaporta S.L."/>
            <person name="Rokhsar D.S."/>
        </authorList>
    </citation>
    <scope>NUCLEOTIDE SEQUENCE [LARGE SCALE GENOMIC DNA]</scope>
    <source>
        <strain evidence="2 3">Grell-BS-1999</strain>
    </source>
</reference>
<dbReference type="Proteomes" id="UP000009022">
    <property type="component" value="Unassembled WGS sequence"/>
</dbReference>
<evidence type="ECO:0000256" key="1">
    <source>
        <dbReference type="SAM" id="Phobius"/>
    </source>
</evidence>
<dbReference type="CTD" id="6754751"/>
<dbReference type="InParanoid" id="B3S0I1"/>
<evidence type="ECO:0000313" key="2">
    <source>
        <dbReference type="EMBL" id="EDV24012.1"/>
    </source>
</evidence>
<proteinExistence type="predicted"/>
<dbReference type="KEGG" id="tad:TRIADDRAFT_57056"/>
<keyword evidence="1" id="KW-1133">Transmembrane helix</keyword>
<accession>B3S0I1</accession>
<gene>
    <name evidence="2" type="ORF">TRIADDRAFT_57056</name>
</gene>